<keyword evidence="5" id="KW-1185">Reference proteome</keyword>
<dbReference type="Gramene" id="rna46726">
    <property type="protein sequence ID" value="RHN40563.1"/>
    <property type="gene ID" value="gene46726"/>
</dbReference>
<evidence type="ECO:0000313" key="3">
    <source>
        <dbReference type="EMBL" id="RHN40563.1"/>
    </source>
</evidence>
<gene>
    <name evidence="4" type="primary">11426152</name>
    <name evidence="2" type="ordered locus">MTR_8g046310</name>
    <name evidence="3" type="ORF">MtrunA17_Chr8g0356061</name>
</gene>
<sequence length="378" mass="43664">MAAASKKKVSTSVSHIHDDIAFSILSKLPIKSLKRFTCAKKSWSLLFQNPNFMNMFRTNFLISKHHDEAEIRLLILERSGFHIQQSLSILSGERFEIRANLDCPLPFQQDANADAPPAIFILGSASVNGTLCLYQKLTTVLWNPTTSEFKIIPPSIQPVENKLPPHGFGYDCVTNDFKVIRKLRDPIEFEGKLYEPFWEIYSLKSDSWRKLDGFDDMHVSYTGRYMVNLNGFCHWFTELHDNDIVSFNFSKETFIATTLPSSDVKYRSYNFHLVELNDSLSVIFNYDRTPDFHIWVLGEVGIKQSWTKLFVVGPYNCSIVCPISVGNKNRIFFREEDLELGWLDLSTQRVERIEVQGDSFCTHMAIYKENLLPFPRNE</sequence>
<dbReference type="Proteomes" id="UP000265566">
    <property type="component" value="Chromosome 8"/>
</dbReference>
<dbReference type="NCBIfam" id="TIGR01640">
    <property type="entry name" value="F_box_assoc_1"/>
    <property type="match status" value="1"/>
</dbReference>
<dbReference type="InterPro" id="IPR006527">
    <property type="entry name" value="F-box-assoc_dom_typ1"/>
</dbReference>
<evidence type="ECO:0000313" key="5">
    <source>
        <dbReference type="Proteomes" id="UP000002051"/>
    </source>
</evidence>
<evidence type="ECO:0000313" key="2">
    <source>
        <dbReference type="EMBL" id="AET02730.1"/>
    </source>
</evidence>
<evidence type="ECO:0000259" key="1">
    <source>
        <dbReference type="Pfam" id="PF07734"/>
    </source>
</evidence>
<reference evidence="4" key="3">
    <citation type="submission" date="2015-04" db="UniProtKB">
        <authorList>
            <consortium name="EnsemblPlants"/>
        </authorList>
    </citation>
    <scope>IDENTIFICATION</scope>
    <source>
        <strain evidence="4">cv. Jemalong A17</strain>
    </source>
</reference>
<dbReference type="AlphaFoldDB" id="G7L8K6"/>
<dbReference type="EnsemblPlants" id="AET02730">
    <property type="protein sequence ID" value="AET02730"/>
    <property type="gene ID" value="MTR_8g046310"/>
</dbReference>
<dbReference type="PANTHER" id="PTHR31672">
    <property type="entry name" value="BNACNNG10540D PROTEIN"/>
    <property type="match status" value="1"/>
</dbReference>
<reference evidence="3" key="5">
    <citation type="journal article" date="2018" name="Nat. Plants">
        <title>Whole-genome landscape of Medicago truncatula symbiotic genes.</title>
        <authorList>
            <person name="Pecrix Y."/>
            <person name="Gamas P."/>
            <person name="Carrere S."/>
        </authorList>
    </citation>
    <scope>NUCLEOTIDE SEQUENCE</scope>
    <source>
        <tissue evidence="3">Leaves</tissue>
    </source>
</reference>
<dbReference type="OMA" id="DLTFQYE"/>
<dbReference type="Proteomes" id="UP000002051">
    <property type="component" value="Chromosome 8"/>
</dbReference>
<dbReference type="HOGENOM" id="CLU_027176_5_0_1"/>
<dbReference type="PANTHER" id="PTHR31672:SF13">
    <property type="entry name" value="F-BOX PROTEIN CPR30-LIKE"/>
    <property type="match status" value="1"/>
</dbReference>
<proteinExistence type="predicted"/>
<dbReference type="KEGG" id="mtr:11426152"/>
<reference evidence="2 5" key="1">
    <citation type="journal article" date="2011" name="Nature">
        <title>The Medicago genome provides insight into the evolution of rhizobial symbioses.</title>
        <authorList>
            <person name="Young N.D."/>
            <person name="Debelle F."/>
            <person name="Oldroyd G.E."/>
            <person name="Geurts R."/>
            <person name="Cannon S.B."/>
            <person name="Udvardi M.K."/>
            <person name="Benedito V.A."/>
            <person name="Mayer K.F."/>
            <person name="Gouzy J."/>
            <person name="Schoof H."/>
            <person name="Van de Peer Y."/>
            <person name="Proost S."/>
            <person name="Cook D.R."/>
            <person name="Meyers B.C."/>
            <person name="Spannagl M."/>
            <person name="Cheung F."/>
            <person name="De Mita S."/>
            <person name="Krishnakumar V."/>
            <person name="Gundlach H."/>
            <person name="Zhou S."/>
            <person name="Mudge J."/>
            <person name="Bharti A.K."/>
            <person name="Murray J.D."/>
            <person name="Naoumkina M.A."/>
            <person name="Rosen B."/>
            <person name="Silverstein K.A."/>
            <person name="Tang H."/>
            <person name="Rombauts S."/>
            <person name="Zhao P.X."/>
            <person name="Zhou P."/>
            <person name="Barbe V."/>
            <person name="Bardou P."/>
            <person name="Bechner M."/>
            <person name="Bellec A."/>
            <person name="Berger A."/>
            <person name="Berges H."/>
            <person name="Bidwell S."/>
            <person name="Bisseling T."/>
            <person name="Choisne N."/>
            <person name="Couloux A."/>
            <person name="Denny R."/>
            <person name="Deshpande S."/>
            <person name="Dai X."/>
            <person name="Doyle J.J."/>
            <person name="Dudez A.M."/>
            <person name="Farmer A.D."/>
            <person name="Fouteau S."/>
            <person name="Franken C."/>
            <person name="Gibelin C."/>
            <person name="Gish J."/>
            <person name="Goldstein S."/>
            <person name="Gonzalez A.J."/>
            <person name="Green P.J."/>
            <person name="Hallab A."/>
            <person name="Hartog M."/>
            <person name="Hua A."/>
            <person name="Humphray S.J."/>
            <person name="Jeong D.H."/>
            <person name="Jing Y."/>
            <person name="Jocker A."/>
            <person name="Kenton S.M."/>
            <person name="Kim D.J."/>
            <person name="Klee K."/>
            <person name="Lai H."/>
            <person name="Lang C."/>
            <person name="Lin S."/>
            <person name="Macmil S.L."/>
            <person name="Magdelenat G."/>
            <person name="Matthews L."/>
            <person name="McCorrison J."/>
            <person name="Monaghan E.L."/>
            <person name="Mun J.H."/>
            <person name="Najar F.Z."/>
            <person name="Nicholson C."/>
            <person name="Noirot C."/>
            <person name="O'Bleness M."/>
            <person name="Paule C.R."/>
            <person name="Poulain J."/>
            <person name="Prion F."/>
            <person name="Qin B."/>
            <person name="Qu C."/>
            <person name="Retzel E.F."/>
            <person name="Riddle C."/>
            <person name="Sallet E."/>
            <person name="Samain S."/>
            <person name="Samson N."/>
            <person name="Sanders I."/>
            <person name="Saurat O."/>
            <person name="Scarpelli C."/>
            <person name="Schiex T."/>
            <person name="Segurens B."/>
            <person name="Severin A.J."/>
            <person name="Sherrier D.J."/>
            <person name="Shi R."/>
            <person name="Sims S."/>
            <person name="Singer S.R."/>
            <person name="Sinharoy S."/>
            <person name="Sterck L."/>
            <person name="Viollet A."/>
            <person name="Wang B.B."/>
            <person name="Wang K."/>
            <person name="Wang M."/>
            <person name="Wang X."/>
            <person name="Warfsmann J."/>
            <person name="Weissenbach J."/>
            <person name="White D.D."/>
            <person name="White J.D."/>
            <person name="Wiley G.B."/>
            <person name="Wincker P."/>
            <person name="Xing Y."/>
            <person name="Yang L."/>
            <person name="Yao Z."/>
            <person name="Ying F."/>
            <person name="Zhai J."/>
            <person name="Zhou L."/>
            <person name="Zuber A."/>
            <person name="Denarie J."/>
            <person name="Dixon R.A."/>
            <person name="May G.D."/>
            <person name="Schwartz D.C."/>
            <person name="Rogers J."/>
            <person name="Quetier F."/>
            <person name="Town C.D."/>
            <person name="Roe B.A."/>
        </authorList>
    </citation>
    <scope>NUCLEOTIDE SEQUENCE [LARGE SCALE GENOMIC DNA]</scope>
    <source>
        <strain evidence="2">A17</strain>
        <strain evidence="4 5">cv. Jemalong A17</strain>
    </source>
</reference>
<evidence type="ECO:0000313" key="4">
    <source>
        <dbReference type="EnsemblPlants" id="AET02730"/>
    </source>
</evidence>
<evidence type="ECO:0000313" key="6">
    <source>
        <dbReference type="Proteomes" id="UP000265566"/>
    </source>
</evidence>
<accession>G7L8K6</accession>
<protein>
    <submittedName>
        <fullName evidence="2">F-box protein interaction domain protein</fullName>
    </submittedName>
    <submittedName>
        <fullName evidence="3">Putative F-box domain-containing protein</fullName>
    </submittedName>
</protein>
<dbReference type="PaxDb" id="3880-AET02730"/>
<feature type="domain" description="F-box associated beta-propeller type 1" evidence="1">
    <location>
        <begin position="130"/>
        <end position="347"/>
    </location>
</feature>
<reference evidence="6" key="4">
    <citation type="journal article" date="2018" name="Nat. Plants">
        <title>Whole-genome landscape of Medicago truncatula symbiotic genes.</title>
        <authorList>
            <person name="Pecrix Y."/>
            <person name="Staton S.E."/>
            <person name="Sallet E."/>
            <person name="Lelandais-Briere C."/>
            <person name="Moreau S."/>
            <person name="Carrere S."/>
            <person name="Blein T."/>
            <person name="Jardinaud M.F."/>
            <person name="Latrasse D."/>
            <person name="Zouine M."/>
            <person name="Zahm M."/>
            <person name="Kreplak J."/>
            <person name="Mayjonade B."/>
            <person name="Satge C."/>
            <person name="Perez M."/>
            <person name="Cauet S."/>
            <person name="Marande W."/>
            <person name="Chantry-Darmon C."/>
            <person name="Lopez-Roques C."/>
            <person name="Bouchez O."/>
            <person name="Berard A."/>
            <person name="Debelle F."/>
            <person name="Munos S."/>
            <person name="Bendahmane A."/>
            <person name="Berges H."/>
            <person name="Niebel A."/>
            <person name="Buitink J."/>
            <person name="Frugier F."/>
            <person name="Benhamed M."/>
            <person name="Crespi M."/>
            <person name="Gouzy J."/>
            <person name="Gamas P."/>
        </authorList>
    </citation>
    <scope>NUCLEOTIDE SEQUENCE [LARGE SCALE GENOMIC DNA]</scope>
    <source>
        <strain evidence="6">cv. Jemalong A17</strain>
    </source>
</reference>
<organism evidence="2 5">
    <name type="scientific">Medicago truncatula</name>
    <name type="common">Barrel medic</name>
    <name type="synonym">Medicago tribuloides</name>
    <dbReference type="NCBI Taxonomy" id="3880"/>
    <lineage>
        <taxon>Eukaryota</taxon>
        <taxon>Viridiplantae</taxon>
        <taxon>Streptophyta</taxon>
        <taxon>Embryophyta</taxon>
        <taxon>Tracheophyta</taxon>
        <taxon>Spermatophyta</taxon>
        <taxon>Magnoliopsida</taxon>
        <taxon>eudicotyledons</taxon>
        <taxon>Gunneridae</taxon>
        <taxon>Pentapetalae</taxon>
        <taxon>rosids</taxon>
        <taxon>fabids</taxon>
        <taxon>Fabales</taxon>
        <taxon>Fabaceae</taxon>
        <taxon>Papilionoideae</taxon>
        <taxon>50 kb inversion clade</taxon>
        <taxon>NPAAA clade</taxon>
        <taxon>Hologalegina</taxon>
        <taxon>IRL clade</taxon>
        <taxon>Trifolieae</taxon>
        <taxon>Medicago</taxon>
    </lineage>
</organism>
<dbReference type="InterPro" id="IPR050796">
    <property type="entry name" value="SCF_F-box_component"/>
</dbReference>
<name>G7L8K6_MEDTR</name>
<dbReference type="OrthoDB" id="1249318at2759"/>
<dbReference type="EMBL" id="CM001224">
    <property type="protein sequence ID" value="AET02730.1"/>
    <property type="molecule type" value="Genomic_DNA"/>
</dbReference>
<dbReference type="STRING" id="3880.G7L8K6"/>
<dbReference type="SUPFAM" id="SSF81383">
    <property type="entry name" value="F-box domain"/>
    <property type="match status" value="1"/>
</dbReference>
<dbReference type="Pfam" id="PF07734">
    <property type="entry name" value="FBA_1"/>
    <property type="match status" value="1"/>
</dbReference>
<dbReference type="InterPro" id="IPR017451">
    <property type="entry name" value="F-box-assoc_interact_dom"/>
</dbReference>
<dbReference type="InterPro" id="IPR036047">
    <property type="entry name" value="F-box-like_dom_sf"/>
</dbReference>
<dbReference type="EMBL" id="PSQE01000008">
    <property type="protein sequence ID" value="RHN40563.1"/>
    <property type="molecule type" value="Genomic_DNA"/>
</dbReference>
<reference evidence="2 5" key="2">
    <citation type="journal article" date="2014" name="BMC Genomics">
        <title>An improved genome release (version Mt4.0) for the model legume Medicago truncatula.</title>
        <authorList>
            <person name="Tang H."/>
            <person name="Krishnakumar V."/>
            <person name="Bidwell S."/>
            <person name="Rosen B."/>
            <person name="Chan A."/>
            <person name="Zhou S."/>
            <person name="Gentzbittel L."/>
            <person name="Childs K.L."/>
            <person name="Yandell M."/>
            <person name="Gundlach H."/>
            <person name="Mayer K.F."/>
            <person name="Schwartz D.C."/>
            <person name="Town C.D."/>
        </authorList>
    </citation>
    <scope>GENOME REANNOTATION</scope>
    <source>
        <strain evidence="4 5">cv. Jemalong A17</strain>
    </source>
</reference>